<gene>
    <name evidence="5" type="ORF">FSP39_024469</name>
</gene>
<dbReference type="PROSITE" id="PS50235">
    <property type="entry name" value="USP_3"/>
    <property type="match status" value="1"/>
</dbReference>
<feature type="compositionally biased region" description="Basic and acidic residues" evidence="3">
    <location>
        <begin position="969"/>
        <end position="981"/>
    </location>
</feature>
<evidence type="ECO:0000313" key="5">
    <source>
        <dbReference type="EMBL" id="KAK3092017.1"/>
    </source>
</evidence>
<feature type="compositionally biased region" description="Basic and acidic residues" evidence="3">
    <location>
        <begin position="19"/>
        <end position="38"/>
    </location>
</feature>
<proteinExistence type="predicted"/>
<feature type="compositionally biased region" description="Basic and acidic residues" evidence="3">
    <location>
        <begin position="1396"/>
        <end position="1424"/>
    </location>
</feature>
<feature type="domain" description="USP" evidence="4">
    <location>
        <begin position="155"/>
        <end position="748"/>
    </location>
</feature>
<feature type="compositionally biased region" description="Polar residues" evidence="3">
    <location>
        <begin position="1106"/>
        <end position="1116"/>
    </location>
</feature>
<feature type="compositionally biased region" description="Basic and acidic residues" evidence="3">
    <location>
        <begin position="1350"/>
        <end position="1386"/>
    </location>
</feature>
<feature type="compositionally biased region" description="Polar residues" evidence="3">
    <location>
        <begin position="825"/>
        <end position="835"/>
    </location>
</feature>
<feature type="compositionally biased region" description="Basic and acidic residues" evidence="3">
    <location>
        <begin position="1220"/>
        <end position="1235"/>
    </location>
</feature>
<accession>A0AA88XXE9</accession>
<dbReference type="Gene3D" id="3.90.70.10">
    <property type="entry name" value="Cysteine proteinases"/>
    <property type="match status" value="2"/>
</dbReference>
<feature type="compositionally biased region" description="Basic and acidic residues" evidence="3">
    <location>
        <begin position="1307"/>
        <end position="1342"/>
    </location>
</feature>
<evidence type="ECO:0000256" key="1">
    <source>
        <dbReference type="ARBA" id="ARBA00000707"/>
    </source>
</evidence>
<evidence type="ECO:0000259" key="4">
    <source>
        <dbReference type="PROSITE" id="PS50235"/>
    </source>
</evidence>
<comment type="caution">
    <text evidence="5">The sequence shown here is derived from an EMBL/GenBank/DDBJ whole genome shotgun (WGS) entry which is preliminary data.</text>
</comment>
<feature type="compositionally biased region" description="Basic residues" evidence="3">
    <location>
        <begin position="1426"/>
        <end position="1435"/>
    </location>
</feature>
<comment type="catalytic activity">
    <reaction evidence="1">
        <text>Thiol-dependent hydrolysis of ester, thioester, amide, peptide and isopeptide bonds formed by the C-terminal Gly of ubiquitin (a 76-residue protein attached to proteins as an intracellular targeting signal).</text>
        <dbReference type="EC" id="3.4.19.12"/>
    </reaction>
</comment>
<feature type="compositionally biased region" description="Polar residues" evidence="3">
    <location>
        <begin position="1294"/>
        <end position="1306"/>
    </location>
</feature>
<feature type="region of interest" description="Disordered" evidence="3">
    <location>
        <begin position="959"/>
        <end position="984"/>
    </location>
</feature>
<dbReference type="EMBL" id="VSWD01000010">
    <property type="protein sequence ID" value="KAK3092017.1"/>
    <property type="molecule type" value="Genomic_DNA"/>
</dbReference>
<dbReference type="InterPro" id="IPR018200">
    <property type="entry name" value="USP_CS"/>
</dbReference>
<evidence type="ECO:0000256" key="3">
    <source>
        <dbReference type="SAM" id="MobiDB-lite"/>
    </source>
</evidence>
<dbReference type="GO" id="GO:0016579">
    <property type="term" value="P:protein deubiquitination"/>
    <property type="evidence" value="ECO:0007669"/>
    <property type="project" value="InterPro"/>
</dbReference>
<dbReference type="PROSITE" id="PS00972">
    <property type="entry name" value="USP_1"/>
    <property type="match status" value="1"/>
</dbReference>
<evidence type="ECO:0000313" key="6">
    <source>
        <dbReference type="Proteomes" id="UP001186944"/>
    </source>
</evidence>
<dbReference type="InterPro" id="IPR050185">
    <property type="entry name" value="Ub_carboxyl-term_hydrolase"/>
</dbReference>
<sequence length="1475" mass="167658">MSDSFQLKRQRASSEGDVLNDKSSGDETETQKLSEEHRKVSKSLHLTGAKVLQPVEVIADDQKYLTLPPKPKRKGKPSFKSVKSFMSKIKGPGGNAKVENKENAGNSGPKGGWTPVLQRKDSSSDKGKTDSTSRPLVARNELEGPSWGTRTPGTLGIHNHGNTCFMNAVLQCLSNTDWFSKYFITKQYKDDLKGKIFSKKFSGSKYEVTEQLGQLLESIWYSKYDSNISSIFKNVVGKTNNQYKGSEQHDAQEFLLWLLDRINDDLNVKKKDKIVKQAKSLPDEEAAEEALAINSGCLLHNMFQAVYRSSLKCPHCQKLSNTFETYLCLSLSLPYRTTRPVFVTIVYCDGSVRQEKVGLQLNIHDTIRELREEVGKFAETPHNRIVLCQITEDGIRSTFGDDQPITDIQENETVHAIELLPTPQSQPQGLRSNTHSQVNDEFEASFIQLIVLNVERKTNSRYSRFCYPVAMRVPREIDYKSLQKEILKSMGRAVKDGILMQKLDVLFHLRIVDSCPARSYLQEDPDIMPFYTQTIESAMSLYGEDFGPLHVKLVAEWDSVTKDKVICNHNDEVQEHSSVRKAKQYQHQPFRVSLQQCIQSFTKEETLGGSNAWSCPYCQQQEQGTTKSLGLWSLPDILVIHLKRFRQTGLRRTKLSTLVDFPVEGLDMSPYVIKRSEHQDHLTSDSEMTYDLYGVCNHYGNMLGGHYTAFCKNPLDQRWYEFDDSKVKQLSAAEVKTSSAYLLFYQRKGVGDAIKEDLASGSHWIYKHYPLSHPQRHVGHVEDPRELATESEQRRRPAERSPERETDFDQFVSRNVREESLIPISGSQSKNQHTLRPSGKLHGISDPHENRVDQVDGHVHHNASPARDPQRLSLYDRQSYPDGLKQYDEQQTARKTNTLKPRQDAKLTDRVRENGSKSEARYLNGSGLRVKLPETQAFIVKQNNTTGQVQVQRYDPSLYQDGAKHSSHKQSDVIPKDKPDKNQNCAISGNKEERVLNSGTQLTQGISKTNNPRLYADEVDSGQKQNYVNQHSFTSSNVVSSSRPQSVRKSVMSVPPQSMFSTPQLKRSAPPEISAPLVTRQLSHPTRPGFHSETGVPSSIEKPNYDVSSRETNGMSPTEVMPERSKIERSKIQENTRVLPKKSLSVYHKRSKSQPRSTEMEQNYYNDMKSSDMMEMETTTSSSRFDELLQQAVTQATEGAKKKKKKKKKDDVDTDSVLESLRKGEGLKKEEDETIKANMYDPSSGSKEKNVNRKQKTQNTSREKQLKGDDEVKDTVKKKTKKPKNVDTKDSESNNRPLSPEITSIRSEQEEKSYKRTRKKNELNEEKTAAKSSSEEHQVKEEKKKKKKKDPVVSESKEDVQETDRTETKIKSETSEEKSGEKEVKSAQKKKKKKNVDKTEEEKEESVSKTKITEEKDSAKESTPSKKTKGKKAKSKDKGKEFYLIIIAIGIYKYLAFRGRAAKPDIGPNFEHCTS</sequence>
<feature type="region of interest" description="Disordered" evidence="3">
    <location>
        <begin position="1"/>
        <end position="149"/>
    </location>
</feature>
<dbReference type="InterPro" id="IPR038765">
    <property type="entry name" value="Papain-like_cys_pep_sf"/>
</dbReference>
<dbReference type="PANTHER" id="PTHR21646">
    <property type="entry name" value="UBIQUITIN CARBOXYL-TERMINAL HYDROLASE"/>
    <property type="match status" value="1"/>
</dbReference>
<protein>
    <recommendedName>
        <fullName evidence="2">ubiquitinyl hydrolase 1</fullName>
        <ecNumber evidence="2">3.4.19.12</ecNumber>
    </recommendedName>
</protein>
<reference evidence="5" key="1">
    <citation type="submission" date="2019-08" db="EMBL/GenBank/DDBJ databases">
        <title>The improved chromosome-level genome for the pearl oyster Pinctada fucata martensii using PacBio sequencing and Hi-C.</title>
        <authorList>
            <person name="Zheng Z."/>
        </authorList>
    </citation>
    <scope>NUCLEOTIDE SEQUENCE</scope>
    <source>
        <strain evidence="5">ZZ-2019</strain>
        <tissue evidence="5">Adductor muscle</tissue>
    </source>
</reference>
<dbReference type="SUPFAM" id="SSF54001">
    <property type="entry name" value="Cysteine proteinases"/>
    <property type="match status" value="1"/>
</dbReference>
<dbReference type="PANTHER" id="PTHR21646:SF14">
    <property type="entry name" value="FI05488P"/>
    <property type="match status" value="1"/>
</dbReference>
<feature type="compositionally biased region" description="Polar residues" evidence="3">
    <location>
        <begin position="1154"/>
        <end position="1165"/>
    </location>
</feature>
<dbReference type="GO" id="GO:0004843">
    <property type="term" value="F:cysteine-type deubiquitinase activity"/>
    <property type="evidence" value="ECO:0007669"/>
    <property type="project" value="UniProtKB-EC"/>
</dbReference>
<feature type="compositionally biased region" description="Basic and acidic residues" evidence="3">
    <location>
        <begin position="843"/>
        <end position="852"/>
    </location>
</feature>
<dbReference type="PROSITE" id="PS00973">
    <property type="entry name" value="USP_2"/>
    <property type="match status" value="1"/>
</dbReference>
<dbReference type="InterPro" id="IPR028889">
    <property type="entry name" value="USP"/>
</dbReference>
<feature type="compositionally biased region" description="Basic and acidic residues" evidence="3">
    <location>
        <begin position="118"/>
        <end position="131"/>
    </location>
</feature>
<dbReference type="Proteomes" id="UP001186944">
    <property type="component" value="Unassembled WGS sequence"/>
</dbReference>
<feature type="region of interest" description="Disordered" evidence="3">
    <location>
        <begin position="775"/>
        <end position="852"/>
    </location>
</feature>
<feature type="compositionally biased region" description="Basic and acidic residues" evidence="3">
    <location>
        <begin position="1261"/>
        <end position="1277"/>
    </location>
</feature>
<keyword evidence="6" id="KW-1185">Reference proteome</keyword>
<feature type="region of interest" description="Disordered" evidence="3">
    <location>
        <begin position="1082"/>
        <end position="1125"/>
    </location>
</feature>
<name>A0AA88XXE9_PINIB</name>
<dbReference type="EC" id="3.4.19.12" evidence="2"/>
<feature type="compositionally biased region" description="Basic and acidic residues" evidence="3">
    <location>
        <begin position="779"/>
        <end position="807"/>
    </location>
</feature>
<dbReference type="CDD" id="cd02674">
    <property type="entry name" value="Peptidase_C19R"/>
    <property type="match status" value="1"/>
</dbReference>
<organism evidence="5 6">
    <name type="scientific">Pinctada imbricata</name>
    <name type="common">Atlantic pearl-oyster</name>
    <name type="synonym">Pinctada martensii</name>
    <dbReference type="NCBI Taxonomy" id="66713"/>
    <lineage>
        <taxon>Eukaryota</taxon>
        <taxon>Metazoa</taxon>
        <taxon>Spiralia</taxon>
        <taxon>Lophotrochozoa</taxon>
        <taxon>Mollusca</taxon>
        <taxon>Bivalvia</taxon>
        <taxon>Autobranchia</taxon>
        <taxon>Pteriomorphia</taxon>
        <taxon>Pterioida</taxon>
        <taxon>Pterioidea</taxon>
        <taxon>Pteriidae</taxon>
        <taxon>Pinctada</taxon>
    </lineage>
</organism>
<feature type="region of interest" description="Disordered" evidence="3">
    <location>
        <begin position="1142"/>
        <end position="1437"/>
    </location>
</feature>
<evidence type="ECO:0000256" key="2">
    <source>
        <dbReference type="ARBA" id="ARBA00012759"/>
    </source>
</evidence>
<dbReference type="InterPro" id="IPR001394">
    <property type="entry name" value="Peptidase_C19_UCH"/>
</dbReference>
<dbReference type="Pfam" id="PF00443">
    <property type="entry name" value="UCH"/>
    <property type="match status" value="1"/>
</dbReference>
<feature type="compositionally biased region" description="Basic and acidic residues" evidence="3">
    <location>
        <begin position="1284"/>
        <end position="1293"/>
    </location>
</feature>